<evidence type="ECO:0000313" key="2">
    <source>
        <dbReference type="Proteomes" id="UP001321486"/>
    </source>
</evidence>
<gene>
    <name evidence="1" type="ORF">GCM10025867_46300</name>
</gene>
<keyword evidence="1" id="KW-0614">Plasmid</keyword>
<dbReference type="Proteomes" id="UP001321486">
    <property type="component" value="Plasmid pNBRC108728a"/>
</dbReference>
<reference evidence="2" key="1">
    <citation type="journal article" date="2019" name="Int. J. Syst. Evol. Microbiol.">
        <title>The Global Catalogue of Microorganisms (GCM) 10K type strain sequencing project: providing services to taxonomists for standard genome sequencing and annotation.</title>
        <authorList>
            <consortium name="The Broad Institute Genomics Platform"/>
            <consortium name="The Broad Institute Genome Sequencing Center for Infectious Disease"/>
            <person name="Wu L."/>
            <person name="Ma J."/>
        </authorList>
    </citation>
    <scope>NUCLEOTIDE SEQUENCE [LARGE SCALE GENOMIC DNA]</scope>
    <source>
        <strain evidence="2">NBRC 108728</strain>
    </source>
</reference>
<name>A0ABM8GV86_9MICO</name>
<protein>
    <submittedName>
        <fullName evidence="1">Uncharacterized protein</fullName>
    </submittedName>
</protein>
<evidence type="ECO:0000313" key="1">
    <source>
        <dbReference type="EMBL" id="BDZ52389.1"/>
    </source>
</evidence>
<keyword evidence="2" id="KW-1185">Reference proteome</keyword>
<dbReference type="EMBL" id="AP027733">
    <property type="protein sequence ID" value="BDZ52389.1"/>
    <property type="molecule type" value="Genomic_DNA"/>
</dbReference>
<geneLocation type="plasmid" evidence="1 2">
    <name>pNBRC108728a</name>
</geneLocation>
<dbReference type="RefSeq" id="WP_286347247.1">
    <property type="nucleotide sequence ID" value="NZ_AP027733.1"/>
</dbReference>
<accession>A0ABM8GV86</accession>
<sequence>MDAIWTTLGGLIGSAGIGVIVREVRLLLKDRADKALERERLAMEWEAMQDDDKAMRLALIRHGRV</sequence>
<proteinExistence type="predicted"/>
<organism evidence="1 2">
    <name type="scientific">Frondihabitans sucicola</name>
    <dbReference type="NCBI Taxonomy" id="1268041"/>
    <lineage>
        <taxon>Bacteria</taxon>
        <taxon>Bacillati</taxon>
        <taxon>Actinomycetota</taxon>
        <taxon>Actinomycetes</taxon>
        <taxon>Micrococcales</taxon>
        <taxon>Microbacteriaceae</taxon>
        <taxon>Frondihabitans</taxon>
    </lineage>
</organism>